<dbReference type="Gene3D" id="2.10.25.10">
    <property type="entry name" value="Laminin"/>
    <property type="match status" value="12"/>
</dbReference>
<dbReference type="PANTHER" id="PTHR24039">
    <property type="entry name" value="FIBRILLIN-RELATED"/>
    <property type="match status" value="1"/>
</dbReference>
<keyword evidence="11 17" id="KW-0472">Membrane</keyword>
<dbReference type="InterPro" id="IPR001881">
    <property type="entry name" value="EGF-like_Ca-bd_dom"/>
</dbReference>
<reference evidence="21" key="2">
    <citation type="submission" date="2025-08" db="UniProtKB">
        <authorList>
            <consortium name="Ensembl"/>
        </authorList>
    </citation>
    <scope>IDENTIFICATION</scope>
</reference>
<keyword evidence="12" id="KW-1015">Disulfide bond</keyword>
<dbReference type="SUPFAM" id="SSF57196">
    <property type="entry name" value="EGF/Laminin"/>
    <property type="match status" value="1"/>
</dbReference>
<evidence type="ECO:0000256" key="7">
    <source>
        <dbReference type="ARBA" id="ARBA00022737"/>
    </source>
</evidence>
<feature type="transmembrane region" description="Helical" evidence="17">
    <location>
        <begin position="1074"/>
        <end position="1096"/>
    </location>
</feature>
<evidence type="ECO:0000256" key="3">
    <source>
        <dbReference type="ARBA" id="ARBA00022475"/>
    </source>
</evidence>
<evidence type="ECO:0000256" key="2">
    <source>
        <dbReference type="ARBA" id="ARBA00007343"/>
    </source>
</evidence>
<dbReference type="HOGENOM" id="CLU_002753_3_7_1"/>
<feature type="domain" description="EGF-like" evidence="18">
    <location>
        <begin position="498"/>
        <end position="536"/>
    </location>
</feature>
<feature type="domain" description="EGF-like" evidence="18">
    <location>
        <begin position="351"/>
        <end position="389"/>
    </location>
</feature>
<comment type="subcellular location">
    <subcellularLocation>
        <location evidence="1">Cell membrane</location>
        <topology evidence="1">Multi-pass membrane protein</topology>
    </subcellularLocation>
</comment>
<dbReference type="GO" id="GO:0007166">
    <property type="term" value="P:cell surface receptor signaling pathway"/>
    <property type="evidence" value="ECO:0007669"/>
    <property type="project" value="InterPro"/>
</dbReference>
<reference evidence="21" key="3">
    <citation type="submission" date="2025-09" db="UniProtKB">
        <authorList>
            <consortium name="Ensembl"/>
        </authorList>
    </citation>
    <scope>IDENTIFICATION</scope>
</reference>
<evidence type="ECO:0000256" key="14">
    <source>
        <dbReference type="ARBA" id="ARBA00023180"/>
    </source>
</evidence>
<feature type="domain" description="EGF-like" evidence="18">
    <location>
        <begin position="8"/>
        <end position="46"/>
    </location>
</feature>
<feature type="domain" description="EGF-like" evidence="18">
    <location>
        <begin position="547"/>
        <end position="585"/>
    </location>
</feature>
<dbReference type="InterPro" id="IPR018097">
    <property type="entry name" value="EGF_Ca-bd_CS"/>
</dbReference>
<dbReference type="SMART" id="SM00181">
    <property type="entry name" value="EGF"/>
    <property type="match status" value="12"/>
</dbReference>
<dbReference type="InterPro" id="IPR017981">
    <property type="entry name" value="GPCR_2-like_7TM"/>
</dbReference>
<feature type="domain" description="EGF-like" evidence="18">
    <location>
        <begin position="302"/>
        <end position="340"/>
    </location>
</feature>
<dbReference type="SMART" id="SM00303">
    <property type="entry name" value="GPS"/>
    <property type="match status" value="1"/>
</dbReference>
<evidence type="ECO:0000256" key="13">
    <source>
        <dbReference type="ARBA" id="ARBA00023170"/>
    </source>
</evidence>
<dbReference type="InterPro" id="IPR000742">
    <property type="entry name" value="EGF"/>
</dbReference>
<dbReference type="Pfam" id="PF00002">
    <property type="entry name" value="7tm_2"/>
    <property type="match status" value="1"/>
</dbReference>
<feature type="domain" description="EGF-like" evidence="18">
    <location>
        <begin position="106"/>
        <end position="144"/>
    </location>
</feature>
<dbReference type="PROSITE" id="PS01187">
    <property type="entry name" value="EGF_CA"/>
    <property type="match status" value="5"/>
</dbReference>
<dbReference type="Pfam" id="PF01825">
    <property type="entry name" value="GPS"/>
    <property type="match status" value="1"/>
</dbReference>
<keyword evidence="22" id="KW-1185">Reference proteome</keyword>
<sequence length="1171" mass="127119">TLSDLSSDVDECTSGQNSCHKSAQCHNTEGSYECRCSPGWKPVPGSPNGPNNTVCEDVDECTSGQTSCHKSAQCHNTEGSYECRCSPGWKPIPGSPSGPNNTVCEDVDECTSGQNSCHKSAQCHNTEGSYECRCSPGWKPIPGSPNGPHNTVCEDVDECTSGQNSCHKSTQCHNTEGSYECRCRPGWKLVPGSPKGPNNTICEDVDECTSGQYSCHKSTRCHNTEGSYECRCSPGWKPVPGSPNGPNNTICEDVNECSSGQNSCHKSTQCHNTEGSYECRCSLGWKPVPGSPNGPNNTVCEDVDECTSRQNSCHKSTQCHNTEGSYECRCSPGWKPVPGSPSGPHNTVCEDVDECTSGQNSCHKSTQCHNTAGSYECRCSPGWKRVPGSPNGPNNTICEDVNECSSGQNSCHKSTQCHNTEGSYECRCSLGWKPVPGSPNGPNNTVCEDVDECTSGQNSCHKSTQCHNTAGSYECRCSPGWKRVPGSPSGPHNTVCEDVDECSSGQNSCHKSAQCHNTEGSYECRCSPGWKPILGSPNGPHNTICEDVDECTSGQNSCHKSTQCHNTEGSYECRCSPGWKPVPGSPSGPHNTVCEGLEFRSHKYNIGDGPWAASAGAYVERAASGCFMALLFALLRDILPPMGCARVMVSEVSVIYSFKGGFERRSRKDVSKDWREGLIFSLALSSDMSITSPVTVHPSAQVGGWVRSHRTDVNECILGKNCHKSTQCHNTKTKWEKIWGSCNGWGGAEKTGGFGAPLGSWVDVQSLKYMGCFSDNPLKIQEVSLVLLSDVISAFVSNTDTQNLSSPVTFVFKHSVTTGPRQKVFCVFWEPGQNGSGHWSTKGCWMVGTGDTSTTCQCSHLSSFAVLMAHYDVQDDDPALAVITYVGLSLSLLCLLLAALTFLLCKAIQNTSTSLHLQLSLCLFLAHLLFLTAIDRTEPKVLCAIIAGALHYLYLASFTWMLLEGLHLFLTARNLMVVSYSNVSKFMKKFMFPVGYGVPAVIVAISAAFRPHLYGTPARCWLHPEKGFIWGFLGPVCAILFVNLAFFLMTLCILKSKLSSLNSDVSTLKNTRMLTFKAIAQLFILGCTWCLGILQVGPAAHAMAYLFTIINSLQGVFIFLVYCLLSQQVREQYRKWLKRVGKIKVESEQYTLSSGLLSNARKHSVSTSLTD</sequence>
<dbReference type="GeneTree" id="ENSGT00940000162597"/>
<feature type="transmembrane region" description="Helical" evidence="17">
    <location>
        <begin position="1102"/>
        <end position="1125"/>
    </location>
</feature>
<dbReference type="PROSITE" id="PS50221">
    <property type="entry name" value="GAIN_B"/>
    <property type="match status" value="1"/>
</dbReference>
<dbReference type="GO" id="GO:0005886">
    <property type="term" value="C:plasma membrane"/>
    <property type="evidence" value="ECO:0007669"/>
    <property type="project" value="UniProtKB-SubCell"/>
</dbReference>
<evidence type="ECO:0000256" key="10">
    <source>
        <dbReference type="ARBA" id="ARBA00023040"/>
    </source>
</evidence>
<feature type="domain" description="EGF-like" evidence="18">
    <location>
        <begin position="253"/>
        <end position="291"/>
    </location>
</feature>
<protein>
    <recommendedName>
        <fullName evidence="23">Adhesion G protein-coupled receptor E2</fullName>
    </recommendedName>
</protein>
<evidence type="ECO:0000256" key="8">
    <source>
        <dbReference type="ARBA" id="ARBA00022837"/>
    </source>
</evidence>
<keyword evidence="14" id="KW-0325">Glycoprotein</keyword>
<dbReference type="EMBL" id="AAPE02053883">
    <property type="status" value="NOT_ANNOTATED_CDS"/>
    <property type="molecule type" value="Genomic_DNA"/>
</dbReference>
<evidence type="ECO:0000256" key="12">
    <source>
        <dbReference type="ARBA" id="ARBA00023157"/>
    </source>
</evidence>
<dbReference type="InterPro" id="IPR057244">
    <property type="entry name" value="GAIN_B"/>
</dbReference>
<keyword evidence="3" id="KW-1003">Cell membrane</keyword>
<dbReference type="PROSITE" id="PS50261">
    <property type="entry name" value="G_PROTEIN_RECEP_F2_4"/>
    <property type="match status" value="1"/>
</dbReference>
<dbReference type="OMA" id="PGRFICT"/>
<dbReference type="FunFam" id="2.10.25.10:FF:000038">
    <property type="entry name" value="Fibrillin 2"/>
    <property type="match status" value="12"/>
</dbReference>
<dbReference type="PROSITE" id="PS00650">
    <property type="entry name" value="G_PROTEIN_RECEP_F2_2"/>
    <property type="match status" value="1"/>
</dbReference>
<dbReference type="InterPro" id="IPR000832">
    <property type="entry name" value="GPCR_2_secretin-like"/>
</dbReference>
<dbReference type="CDD" id="cd15439">
    <property type="entry name" value="7tmB2_EMR"/>
    <property type="match status" value="1"/>
</dbReference>
<dbReference type="InterPro" id="IPR046338">
    <property type="entry name" value="GAIN_dom_sf"/>
</dbReference>
<keyword evidence="6" id="KW-0732">Signal</keyword>
<dbReference type="PRINTS" id="PR00249">
    <property type="entry name" value="GPCRSECRETIN"/>
</dbReference>
<keyword evidence="9 17" id="KW-1133">Transmembrane helix</keyword>
<comment type="caution">
    <text evidence="16">Lacks conserved residue(s) required for the propagation of feature annotation.</text>
</comment>
<keyword evidence="5 17" id="KW-0812">Transmembrane</keyword>
<keyword evidence="10" id="KW-0297">G-protein coupled receptor</keyword>
<dbReference type="PRINTS" id="PR01128">
    <property type="entry name" value="EMR1HORMONER"/>
</dbReference>
<dbReference type="Gene3D" id="2.60.220.50">
    <property type="match status" value="1"/>
</dbReference>
<keyword evidence="15" id="KW-0807">Transducer</keyword>
<feature type="domain" description="GAIN-B" evidence="19">
    <location>
        <begin position="680"/>
        <end position="874"/>
    </location>
</feature>
<feature type="domain" description="EGF-like" evidence="18">
    <location>
        <begin position="449"/>
        <end position="487"/>
    </location>
</feature>
<dbReference type="CDD" id="cd00054">
    <property type="entry name" value="EGF_CA"/>
    <property type="match status" value="12"/>
</dbReference>
<evidence type="ECO:0000259" key="19">
    <source>
        <dbReference type="PROSITE" id="PS50221"/>
    </source>
</evidence>
<reference evidence="21 22" key="1">
    <citation type="journal article" date="2011" name="Nature">
        <title>A high-resolution map of human evolutionary constraint using 29 mammals.</title>
        <authorList>
            <person name="Lindblad-Toh K."/>
            <person name="Garber M."/>
            <person name="Zuk O."/>
            <person name="Lin M.F."/>
            <person name="Parker B.J."/>
            <person name="Washietl S."/>
            <person name="Kheradpour P."/>
            <person name="Ernst J."/>
            <person name="Jordan G."/>
            <person name="Mauceli E."/>
            <person name="Ward L.D."/>
            <person name="Lowe C.B."/>
            <person name="Holloway A.K."/>
            <person name="Clamp M."/>
            <person name="Gnerre S."/>
            <person name="Alfoldi J."/>
            <person name="Beal K."/>
            <person name="Chang J."/>
            <person name="Clawson H."/>
            <person name="Cuff J."/>
            <person name="Di Palma F."/>
            <person name="Fitzgerald S."/>
            <person name="Flicek P."/>
            <person name="Guttman M."/>
            <person name="Hubisz M.J."/>
            <person name="Jaffe D.B."/>
            <person name="Jungreis I."/>
            <person name="Kent W.J."/>
            <person name="Kostka D."/>
            <person name="Lara M."/>
            <person name="Martins A.L."/>
            <person name="Massingham T."/>
            <person name="Moltke I."/>
            <person name="Raney B.J."/>
            <person name="Rasmussen M.D."/>
            <person name="Robinson J."/>
            <person name="Stark A."/>
            <person name="Vilella A.J."/>
            <person name="Wen J."/>
            <person name="Xie X."/>
            <person name="Zody M.C."/>
            <person name="Baldwin J."/>
            <person name="Bloom T."/>
            <person name="Chin C.W."/>
            <person name="Heiman D."/>
            <person name="Nicol R."/>
            <person name="Nusbaum C."/>
            <person name="Young S."/>
            <person name="Wilkinson J."/>
            <person name="Worley K.C."/>
            <person name="Kovar C.L."/>
            <person name="Muzny D.M."/>
            <person name="Gibbs R.A."/>
            <person name="Cree A."/>
            <person name="Dihn H.H."/>
            <person name="Fowler G."/>
            <person name="Jhangiani S."/>
            <person name="Joshi V."/>
            <person name="Lee S."/>
            <person name="Lewis L.R."/>
            <person name="Nazareth L.V."/>
            <person name="Okwuonu G."/>
            <person name="Santibanez J."/>
            <person name="Warren W.C."/>
            <person name="Mardis E.R."/>
            <person name="Weinstock G.M."/>
            <person name="Wilson R.K."/>
            <person name="Delehaunty K."/>
            <person name="Dooling D."/>
            <person name="Fronik C."/>
            <person name="Fulton L."/>
            <person name="Fulton B."/>
            <person name="Graves T."/>
            <person name="Minx P."/>
            <person name="Sodergren E."/>
            <person name="Birney E."/>
            <person name="Margulies E.H."/>
            <person name="Herrero J."/>
            <person name="Green E.D."/>
            <person name="Haussler D."/>
            <person name="Siepel A."/>
            <person name="Goldman N."/>
            <person name="Pollard K.S."/>
            <person name="Pedersen J.S."/>
            <person name="Lander E.S."/>
            <person name="Kellis M."/>
        </authorList>
    </citation>
    <scope>NUCLEOTIDE SEQUENCE [LARGE SCALE GENOMIC DNA]</scope>
</reference>
<dbReference type="InterPro" id="IPR000203">
    <property type="entry name" value="GPS"/>
</dbReference>
<dbReference type="InterPro" id="IPR049883">
    <property type="entry name" value="NOTCH1_EGF-like"/>
</dbReference>
<proteinExistence type="inferred from homology"/>
<feature type="domain" description="EGF-like" evidence="18">
    <location>
        <begin position="204"/>
        <end position="242"/>
    </location>
</feature>
<dbReference type="GO" id="GO:0004930">
    <property type="term" value="F:G protein-coupled receptor activity"/>
    <property type="evidence" value="ECO:0007669"/>
    <property type="project" value="UniProtKB-KW"/>
</dbReference>
<evidence type="ECO:0000256" key="4">
    <source>
        <dbReference type="ARBA" id="ARBA00022536"/>
    </source>
</evidence>
<dbReference type="PROSITE" id="PS00010">
    <property type="entry name" value="ASX_HYDROXYL"/>
    <property type="match status" value="12"/>
</dbReference>
<dbReference type="InterPro" id="IPR000152">
    <property type="entry name" value="EGF-type_Asp/Asn_hydroxyl_site"/>
</dbReference>
<evidence type="ECO:0000256" key="15">
    <source>
        <dbReference type="ARBA" id="ARBA00023224"/>
    </source>
</evidence>
<feature type="domain" description="EGF-like" evidence="18">
    <location>
        <begin position="400"/>
        <end position="438"/>
    </location>
</feature>
<organism evidence="21 22">
    <name type="scientific">Myotis lucifugus</name>
    <name type="common">Little brown bat</name>
    <dbReference type="NCBI Taxonomy" id="59463"/>
    <lineage>
        <taxon>Eukaryota</taxon>
        <taxon>Metazoa</taxon>
        <taxon>Chordata</taxon>
        <taxon>Craniata</taxon>
        <taxon>Vertebrata</taxon>
        <taxon>Euteleostomi</taxon>
        <taxon>Mammalia</taxon>
        <taxon>Eutheria</taxon>
        <taxon>Laurasiatheria</taxon>
        <taxon>Chiroptera</taxon>
        <taxon>Yangochiroptera</taxon>
        <taxon>Vespertilionidae</taxon>
        <taxon>Myotis</taxon>
    </lineage>
</organism>
<dbReference type="Proteomes" id="UP000001074">
    <property type="component" value="Unassembled WGS sequence"/>
</dbReference>
<dbReference type="InParanoid" id="G1Q229"/>
<feature type="transmembrane region" description="Helical" evidence="17">
    <location>
        <begin position="990"/>
        <end position="1009"/>
    </location>
</feature>
<evidence type="ECO:0000313" key="22">
    <source>
        <dbReference type="Proteomes" id="UP000001074"/>
    </source>
</evidence>
<dbReference type="eggNOG" id="KOG4193">
    <property type="taxonomic scope" value="Eukaryota"/>
</dbReference>
<dbReference type="Ensembl" id="ENSMLUT00000025069.1">
    <property type="protein sequence ID" value="ENSMLUP00000017762.1"/>
    <property type="gene ID" value="ENSMLUG00000025278.1"/>
</dbReference>
<feature type="domain" description="EGF-like" evidence="18">
    <location>
        <begin position="57"/>
        <end position="95"/>
    </location>
</feature>
<keyword evidence="7" id="KW-0677">Repeat</keyword>
<dbReference type="STRING" id="59463.ENSMLUP00000017762"/>
<dbReference type="EMBL" id="AAPE02053882">
    <property type="status" value="NOT_ANNOTATED_CDS"/>
    <property type="molecule type" value="Genomic_DNA"/>
</dbReference>
<feature type="domain" description="G-protein coupled receptors family 2 profile 2" evidence="20">
    <location>
        <begin position="880"/>
        <end position="1126"/>
    </location>
</feature>
<dbReference type="PROSITE" id="PS50026">
    <property type="entry name" value="EGF_3"/>
    <property type="match status" value="12"/>
</dbReference>
<evidence type="ECO:0000256" key="11">
    <source>
        <dbReference type="ARBA" id="ARBA00023136"/>
    </source>
</evidence>
<name>G1Q229_MYOLU</name>
<evidence type="ECO:0000256" key="16">
    <source>
        <dbReference type="PROSITE-ProRule" id="PRU00076"/>
    </source>
</evidence>
<dbReference type="GO" id="GO:0005509">
    <property type="term" value="F:calcium ion binding"/>
    <property type="evidence" value="ECO:0007669"/>
    <property type="project" value="InterPro"/>
</dbReference>
<accession>G1Q229</accession>
<evidence type="ECO:0000256" key="17">
    <source>
        <dbReference type="SAM" id="Phobius"/>
    </source>
</evidence>
<evidence type="ECO:0000256" key="5">
    <source>
        <dbReference type="ARBA" id="ARBA00022692"/>
    </source>
</evidence>
<keyword evidence="8" id="KW-0106">Calcium</keyword>
<feature type="transmembrane region" description="Helical" evidence="17">
    <location>
        <begin position="917"/>
        <end position="934"/>
    </location>
</feature>
<dbReference type="InterPro" id="IPR009030">
    <property type="entry name" value="Growth_fac_rcpt_cys_sf"/>
</dbReference>
<evidence type="ECO:0000259" key="18">
    <source>
        <dbReference type="PROSITE" id="PS50026"/>
    </source>
</evidence>
<keyword evidence="13" id="KW-0675">Receptor</keyword>
<dbReference type="Gene3D" id="1.20.1070.10">
    <property type="entry name" value="Rhodopsin 7-helix transmembrane proteins"/>
    <property type="match status" value="1"/>
</dbReference>
<evidence type="ECO:0008006" key="23">
    <source>
        <dbReference type="Google" id="ProtNLM"/>
    </source>
</evidence>
<dbReference type="Pfam" id="PF07645">
    <property type="entry name" value="EGF_CA"/>
    <property type="match status" value="13"/>
</dbReference>
<feature type="transmembrane region" description="Helical" evidence="17">
    <location>
        <begin position="1029"/>
        <end position="1054"/>
    </location>
</feature>
<dbReference type="FunFam" id="1.20.1070.10:FF:000054">
    <property type="entry name" value="Adhesion G protein-coupled receptor E3"/>
    <property type="match status" value="1"/>
</dbReference>
<feature type="transmembrane region" description="Helical" evidence="17">
    <location>
        <begin position="882"/>
        <end position="905"/>
    </location>
</feature>
<feature type="domain" description="EGF-like" evidence="18">
    <location>
        <begin position="155"/>
        <end position="193"/>
    </location>
</feature>
<evidence type="ECO:0000259" key="20">
    <source>
        <dbReference type="PROSITE" id="PS50261"/>
    </source>
</evidence>
<dbReference type="AlphaFoldDB" id="G1Q229"/>
<dbReference type="SMART" id="SM00179">
    <property type="entry name" value="EGF_CA"/>
    <property type="match status" value="12"/>
</dbReference>
<feature type="transmembrane region" description="Helical" evidence="17">
    <location>
        <begin position="946"/>
        <end position="970"/>
    </location>
</feature>
<evidence type="ECO:0000313" key="21">
    <source>
        <dbReference type="Ensembl" id="ENSMLUP00000017762.1"/>
    </source>
</evidence>
<dbReference type="eggNOG" id="KOG4475">
    <property type="taxonomic scope" value="Eukaryota"/>
</dbReference>
<evidence type="ECO:0000256" key="9">
    <source>
        <dbReference type="ARBA" id="ARBA00022989"/>
    </source>
</evidence>
<dbReference type="PANTHER" id="PTHR24039:SF53">
    <property type="entry name" value="EGF-LIKE DOMAIN-CONTAINING PROTEIN"/>
    <property type="match status" value="1"/>
</dbReference>
<evidence type="ECO:0000256" key="6">
    <source>
        <dbReference type="ARBA" id="ARBA00022729"/>
    </source>
</evidence>
<dbReference type="InterPro" id="IPR001740">
    <property type="entry name" value="GPCR_2_EMR1-like_rcpt"/>
</dbReference>
<dbReference type="InterPro" id="IPR017983">
    <property type="entry name" value="GPCR_2_secretin-like_CS"/>
</dbReference>
<keyword evidence="4 16" id="KW-0245">EGF-like domain</keyword>
<comment type="similarity">
    <text evidence="2">Belongs to the G-protein coupled receptor 2 family. Adhesion G-protein coupled receptor (ADGR) subfamily.</text>
</comment>
<evidence type="ECO:0000256" key="1">
    <source>
        <dbReference type="ARBA" id="ARBA00004651"/>
    </source>
</evidence>
<dbReference type="SUPFAM" id="SSF57184">
    <property type="entry name" value="Growth factor receptor domain"/>
    <property type="match status" value="4"/>
</dbReference>